<sequence length="191" mass="20539">MTRPASPDAAPDPSARMAFVGLRPPPDLAAQVTAWQARMGHVITEPHVTLKAPGPYTPAQLGALRAACAAHPPFDVTLGGVRMFGQRVVYLRVDGDGPHRLHAALVGALDLPPGEFELQHYSPHLSVALGWRPVRPDLNGDWNAVQDDARQEFAALETAPVTFRVTGAVLYRKPVPGAPYRPGAEWPLAQT</sequence>
<name>A0A917USI1_9DEIO</name>
<evidence type="ECO:0000313" key="2">
    <source>
        <dbReference type="Proteomes" id="UP000635726"/>
    </source>
</evidence>
<reference evidence="1" key="2">
    <citation type="submission" date="2020-09" db="EMBL/GenBank/DDBJ databases">
        <authorList>
            <person name="Sun Q."/>
            <person name="Ohkuma M."/>
        </authorList>
    </citation>
    <scope>NUCLEOTIDE SEQUENCE</scope>
    <source>
        <strain evidence="1">JCM 14371</strain>
    </source>
</reference>
<keyword evidence="2" id="KW-1185">Reference proteome</keyword>
<dbReference type="Pfam" id="PF13563">
    <property type="entry name" value="2_5_RNA_ligase2"/>
    <property type="match status" value="1"/>
</dbReference>
<dbReference type="InterPro" id="IPR009097">
    <property type="entry name" value="Cyclic_Pdiesterase"/>
</dbReference>
<organism evidence="1 2">
    <name type="scientific">Deinococcus aquiradiocola</name>
    <dbReference type="NCBI Taxonomy" id="393059"/>
    <lineage>
        <taxon>Bacteria</taxon>
        <taxon>Thermotogati</taxon>
        <taxon>Deinococcota</taxon>
        <taxon>Deinococci</taxon>
        <taxon>Deinococcales</taxon>
        <taxon>Deinococcaceae</taxon>
        <taxon>Deinococcus</taxon>
    </lineage>
</organism>
<comment type="caution">
    <text evidence="1">The sequence shown here is derived from an EMBL/GenBank/DDBJ whole genome shotgun (WGS) entry which is preliminary data.</text>
</comment>
<dbReference type="RefSeq" id="WP_188963884.1">
    <property type="nucleotide sequence ID" value="NZ_BMOE01000010.1"/>
</dbReference>
<dbReference type="Proteomes" id="UP000635726">
    <property type="component" value="Unassembled WGS sequence"/>
</dbReference>
<reference evidence="1" key="1">
    <citation type="journal article" date="2014" name="Int. J. Syst. Evol. Microbiol.">
        <title>Complete genome sequence of Corynebacterium casei LMG S-19264T (=DSM 44701T), isolated from a smear-ripened cheese.</title>
        <authorList>
            <consortium name="US DOE Joint Genome Institute (JGI-PGF)"/>
            <person name="Walter F."/>
            <person name="Albersmeier A."/>
            <person name="Kalinowski J."/>
            <person name="Ruckert C."/>
        </authorList>
    </citation>
    <scope>NUCLEOTIDE SEQUENCE</scope>
    <source>
        <strain evidence="1">JCM 14371</strain>
    </source>
</reference>
<gene>
    <name evidence="1" type="ORF">GCM10008939_27660</name>
</gene>
<dbReference type="EMBL" id="BMOE01000010">
    <property type="protein sequence ID" value="GGJ82239.1"/>
    <property type="molecule type" value="Genomic_DNA"/>
</dbReference>
<evidence type="ECO:0000313" key="1">
    <source>
        <dbReference type="EMBL" id="GGJ82239.1"/>
    </source>
</evidence>
<dbReference type="AlphaFoldDB" id="A0A917USI1"/>
<dbReference type="Gene3D" id="3.90.1140.10">
    <property type="entry name" value="Cyclic phosphodiesterase"/>
    <property type="match status" value="1"/>
</dbReference>
<accession>A0A917USI1</accession>
<protein>
    <recommendedName>
        <fullName evidence="3">2'-5' RNA ligase</fullName>
    </recommendedName>
</protein>
<evidence type="ECO:0008006" key="3">
    <source>
        <dbReference type="Google" id="ProtNLM"/>
    </source>
</evidence>
<dbReference type="SUPFAM" id="SSF55144">
    <property type="entry name" value="LigT-like"/>
    <property type="match status" value="1"/>
</dbReference>
<proteinExistence type="predicted"/>